<dbReference type="InterPro" id="IPR001636">
    <property type="entry name" value="SAICAR_synth"/>
</dbReference>
<evidence type="ECO:0000256" key="8">
    <source>
        <dbReference type="HAMAP-Rule" id="MF_00137"/>
    </source>
</evidence>
<dbReference type="PANTHER" id="PTHR43599">
    <property type="entry name" value="MULTIFUNCTIONAL PROTEIN ADE2"/>
    <property type="match status" value="1"/>
</dbReference>
<dbReference type="Proteomes" id="UP001595803">
    <property type="component" value="Unassembled WGS sequence"/>
</dbReference>
<dbReference type="InterPro" id="IPR050089">
    <property type="entry name" value="SAICAR_synthetase"/>
</dbReference>
<reference evidence="11" key="1">
    <citation type="journal article" date="2019" name="Int. J. Syst. Evol. Microbiol.">
        <title>The Global Catalogue of Microorganisms (GCM) 10K type strain sequencing project: providing services to taxonomists for standard genome sequencing and annotation.</title>
        <authorList>
            <consortium name="The Broad Institute Genomics Platform"/>
            <consortium name="The Broad Institute Genome Sequencing Center for Infectious Disease"/>
            <person name="Wu L."/>
            <person name="Ma J."/>
        </authorList>
    </citation>
    <scope>NUCLEOTIDE SEQUENCE [LARGE SCALE GENOMIC DNA]</scope>
    <source>
        <strain evidence="11">CCTCC AB 2017081</strain>
    </source>
</reference>
<dbReference type="InterPro" id="IPR018236">
    <property type="entry name" value="SAICAR_synthetase_CS"/>
</dbReference>
<keyword evidence="3 8" id="KW-0436">Ligase</keyword>
<dbReference type="InterPro" id="IPR028923">
    <property type="entry name" value="SAICAR_synt/ADE2_N"/>
</dbReference>
<keyword evidence="5 8" id="KW-0658">Purine biosynthesis</keyword>
<dbReference type="EC" id="6.3.2.6" evidence="8"/>
<dbReference type="PROSITE" id="PS01058">
    <property type="entry name" value="SAICAR_SYNTHETASE_2"/>
    <property type="match status" value="1"/>
</dbReference>
<dbReference type="Pfam" id="PF01259">
    <property type="entry name" value="SAICAR_synt"/>
    <property type="match status" value="1"/>
</dbReference>
<dbReference type="PROSITE" id="PS01057">
    <property type="entry name" value="SAICAR_SYNTHETASE_1"/>
    <property type="match status" value="1"/>
</dbReference>
<dbReference type="Gene3D" id="3.30.200.20">
    <property type="entry name" value="Phosphorylase Kinase, domain 1"/>
    <property type="match status" value="1"/>
</dbReference>
<dbReference type="GO" id="GO:0004639">
    <property type="term" value="F:phosphoribosylaminoimidazolesuccinocarboxamide synthase activity"/>
    <property type="evidence" value="ECO:0007669"/>
    <property type="project" value="UniProtKB-EC"/>
</dbReference>
<proteinExistence type="inferred from homology"/>
<dbReference type="EMBL" id="JBHRZG010000016">
    <property type="protein sequence ID" value="MFC3834025.1"/>
    <property type="molecule type" value="Genomic_DNA"/>
</dbReference>
<evidence type="ECO:0000256" key="6">
    <source>
        <dbReference type="ARBA" id="ARBA00022840"/>
    </source>
</evidence>
<gene>
    <name evidence="8 10" type="primary">purC</name>
    <name evidence="10" type="ORF">ACFOSB_14255</name>
</gene>
<comment type="similarity">
    <text evidence="2 8">Belongs to the SAICAR synthetase family.</text>
</comment>
<feature type="domain" description="SAICAR synthetase/ADE2 N-terminal" evidence="9">
    <location>
        <begin position="12"/>
        <end position="237"/>
    </location>
</feature>
<dbReference type="HAMAP" id="MF_00137">
    <property type="entry name" value="SAICAR_synth"/>
    <property type="match status" value="1"/>
</dbReference>
<evidence type="ECO:0000313" key="10">
    <source>
        <dbReference type="EMBL" id="MFC3834025.1"/>
    </source>
</evidence>
<dbReference type="CDD" id="cd01415">
    <property type="entry name" value="SAICAR_synt_PurC"/>
    <property type="match status" value="1"/>
</dbReference>
<dbReference type="InterPro" id="IPR033934">
    <property type="entry name" value="SAICAR_synt_PurC"/>
</dbReference>
<keyword evidence="6 8" id="KW-0067">ATP-binding</keyword>
<dbReference type="NCBIfam" id="TIGR00081">
    <property type="entry name" value="purC"/>
    <property type="match status" value="1"/>
</dbReference>
<evidence type="ECO:0000256" key="4">
    <source>
        <dbReference type="ARBA" id="ARBA00022741"/>
    </source>
</evidence>
<dbReference type="PANTHER" id="PTHR43599:SF3">
    <property type="entry name" value="SI:DKEY-6E2.2"/>
    <property type="match status" value="1"/>
</dbReference>
<dbReference type="Gene3D" id="3.30.470.20">
    <property type="entry name" value="ATP-grasp fold, B domain"/>
    <property type="match status" value="1"/>
</dbReference>
<comment type="caution">
    <text evidence="10">The sequence shown here is derived from an EMBL/GenBank/DDBJ whole genome shotgun (WGS) entry which is preliminary data.</text>
</comment>
<sequence length="252" mass="27899">MTASTPQRGEMRYEGKAKRVYATPEPGEYIVEYKDEATAFNAQKRGGWQGKGATNNAITAHLYPVLEAAGVPTHFVRKLSDTEQLVKAVTIVPVEVIVRNVAAGSFSKRLGIEEGTPLDHPIVEYCYKSDALGDPLINTDTALSLGWATEPQLLRIRELALKIRGVLVPYFLARGVKLIDFKLEFGTLPDGTVVLADEISPDTCRFWDAETNEKMDKDRFRRDLGGIEDAYAEMLRRVTAPAAEGRDPRAES</sequence>
<comment type="pathway">
    <text evidence="1 8">Purine metabolism; IMP biosynthesis via de novo pathway; 5-amino-1-(5-phospho-D-ribosyl)imidazole-4-carboxamide from 5-amino-1-(5-phospho-D-ribosyl)imidazole-4-carboxylate: step 1/2.</text>
</comment>
<accession>A0ABV7ZCT2</accession>
<evidence type="ECO:0000313" key="11">
    <source>
        <dbReference type="Proteomes" id="UP001595803"/>
    </source>
</evidence>
<comment type="catalytic activity">
    <reaction evidence="7 8">
        <text>5-amino-1-(5-phospho-D-ribosyl)imidazole-4-carboxylate + L-aspartate + ATP = (2S)-2-[5-amino-1-(5-phospho-beta-D-ribosyl)imidazole-4-carboxamido]succinate + ADP + phosphate + 2 H(+)</text>
        <dbReference type="Rhea" id="RHEA:22628"/>
        <dbReference type="ChEBI" id="CHEBI:15378"/>
        <dbReference type="ChEBI" id="CHEBI:29991"/>
        <dbReference type="ChEBI" id="CHEBI:30616"/>
        <dbReference type="ChEBI" id="CHEBI:43474"/>
        <dbReference type="ChEBI" id="CHEBI:58443"/>
        <dbReference type="ChEBI" id="CHEBI:77657"/>
        <dbReference type="ChEBI" id="CHEBI:456216"/>
        <dbReference type="EC" id="6.3.2.6"/>
    </reaction>
</comment>
<protein>
    <recommendedName>
        <fullName evidence="8">Phosphoribosylaminoimidazole-succinocarboxamide synthase</fullName>
        <ecNumber evidence="8">6.3.2.6</ecNumber>
    </recommendedName>
    <alternativeName>
        <fullName evidence="8">SAICAR synthetase</fullName>
    </alternativeName>
</protein>
<dbReference type="SUPFAM" id="SSF56104">
    <property type="entry name" value="SAICAR synthase-like"/>
    <property type="match status" value="1"/>
</dbReference>
<evidence type="ECO:0000259" key="9">
    <source>
        <dbReference type="Pfam" id="PF01259"/>
    </source>
</evidence>
<evidence type="ECO:0000256" key="3">
    <source>
        <dbReference type="ARBA" id="ARBA00022598"/>
    </source>
</evidence>
<organism evidence="10 11">
    <name type="scientific">Deinococcus rufus</name>
    <dbReference type="NCBI Taxonomy" id="2136097"/>
    <lineage>
        <taxon>Bacteria</taxon>
        <taxon>Thermotogati</taxon>
        <taxon>Deinococcota</taxon>
        <taxon>Deinococci</taxon>
        <taxon>Deinococcales</taxon>
        <taxon>Deinococcaceae</taxon>
        <taxon>Deinococcus</taxon>
    </lineage>
</organism>
<dbReference type="RefSeq" id="WP_322472924.1">
    <property type="nucleotide sequence ID" value="NZ_JBHRZG010000016.1"/>
</dbReference>
<name>A0ABV7ZCT2_9DEIO</name>
<evidence type="ECO:0000256" key="2">
    <source>
        <dbReference type="ARBA" id="ARBA00010190"/>
    </source>
</evidence>
<evidence type="ECO:0000256" key="7">
    <source>
        <dbReference type="ARBA" id="ARBA00048475"/>
    </source>
</evidence>
<evidence type="ECO:0000256" key="1">
    <source>
        <dbReference type="ARBA" id="ARBA00004672"/>
    </source>
</evidence>
<keyword evidence="11" id="KW-1185">Reference proteome</keyword>
<evidence type="ECO:0000256" key="5">
    <source>
        <dbReference type="ARBA" id="ARBA00022755"/>
    </source>
</evidence>
<keyword evidence="4 8" id="KW-0547">Nucleotide-binding</keyword>